<dbReference type="InterPro" id="IPR006527">
    <property type="entry name" value="F-box-assoc_dom_typ1"/>
</dbReference>
<proteinExistence type="predicted"/>
<dbReference type="NCBIfam" id="TIGR01640">
    <property type="entry name" value="F_box_assoc_1"/>
    <property type="match status" value="1"/>
</dbReference>
<dbReference type="InterPro" id="IPR050233">
    <property type="entry name" value="A_thaliana_F-box"/>
</dbReference>
<accession>A0A654F8F0</accession>
<dbReference type="InterPro" id="IPR036047">
    <property type="entry name" value="F-box-like_dom_sf"/>
</dbReference>
<dbReference type="InterPro" id="IPR017451">
    <property type="entry name" value="F-box-assoc_interact_dom"/>
</dbReference>
<evidence type="ECO:0000259" key="1">
    <source>
        <dbReference type="PROSITE" id="PS50181"/>
    </source>
</evidence>
<dbReference type="Proteomes" id="UP000426265">
    <property type="component" value="Unassembled WGS sequence"/>
</dbReference>
<gene>
    <name evidence="2" type="ORF">AN1_LOCUS13241</name>
</gene>
<dbReference type="Pfam" id="PF07734">
    <property type="entry name" value="FBA_1"/>
    <property type="match status" value="1"/>
</dbReference>
<dbReference type="Pfam" id="PF00646">
    <property type="entry name" value="F-box"/>
    <property type="match status" value="1"/>
</dbReference>
<dbReference type="CDD" id="cd22157">
    <property type="entry name" value="F-box_AtFBW1-like"/>
    <property type="match status" value="1"/>
</dbReference>
<dbReference type="AlphaFoldDB" id="A0A654F8F0"/>
<dbReference type="Gene3D" id="1.20.1280.50">
    <property type="match status" value="1"/>
</dbReference>
<feature type="domain" description="F-box" evidence="1">
    <location>
        <begin position="1"/>
        <end position="46"/>
    </location>
</feature>
<protein>
    <recommendedName>
        <fullName evidence="1">F-box domain-containing protein</fullName>
    </recommendedName>
</protein>
<name>A0A654F8F0_ARATH</name>
<evidence type="ECO:0000313" key="3">
    <source>
        <dbReference type="Proteomes" id="UP000426265"/>
    </source>
</evidence>
<dbReference type="EMBL" id="CACRSJ010000106">
    <property type="protein sequence ID" value="VYS57793.1"/>
    <property type="molecule type" value="Genomic_DNA"/>
</dbReference>
<dbReference type="PROSITE" id="PS50181">
    <property type="entry name" value="FBOX"/>
    <property type="match status" value="1"/>
</dbReference>
<reference evidence="2 3" key="1">
    <citation type="submission" date="2019-11" db="EMBL/GenBank/DDBJ databases">
        <authorList>
            <person name="Jiao W.-B."/>
            <person name="Schneeberger K."/>
        </authorList>
    </citation>
    <scope>NUCLEOTIDE SEQUENCE [LARGE SCALE GENOMIC DNA]</scope>
    <source>
        <strain evidence="3">cv. An-1</strain>
    </source>
</reference>
<dbReference type="PANTHER" id="PTHR47993">
    <property type="entry name" value="OS09G0372900 PROTEIN-RELATED"/>
    <property type="match status" value="1"/>
</dbReference>
<dbReference type="PANTHER" id="PTHR47993:SF385">
    <property type="entry name" value="F-BOX ASSOCIATED UBIQUITINATION EFFECTOR FAMILY PROTEIN-RELATED"/>
    <property type="match status" value="1"/>
</dbReference>
<dbReference type="SUPFAM" id="SSF81383">
    <property type="entry name" value="F-box domain"/>
    <property type="match status" value="1"/>
</dbReference>
<dbReference type="SMART" id="SM00256">
    <property type="entry name" value="FBOX"/>
    <property type="match status" value="1"/>
</dbReference>
<sequence>MASGKLPWELEEEILCRLPPGSLVRLRSVCKHWNDLYNDKWFIKKSLGFARPQFIILAGFKIYSIGTIGLDVVDPKIEAEKWAFTRITACNGLLFRDFWNQGVTIWNPWLRQVGWIEYKEDKDFRFCGVGYDDGKPEKGYKIFGYFNRFYDTKLKIGHRFAIFECASQAFKFIDSPEWPTLAGRGEYVSLNGNLYWTAYNEDTREHFLGSFDFSTEISMHFCLLPCAKHVSGLQDKLVLTVFKGDRFALLKQSRISSNTEIWVTKDKINSSNNVVWLNLMTLSIPDFPSLFHQLSDISYFIHDMTLILCCDDNQTGVGCIFIARGDLCKKIQINYVSLGFSQCVYLPSLTSVPLEFRSLQV</sequence>
<organism evidence="2 3">
    <name type="scientific">Arabidopsis thaliana</name>
    <name type="common">Mouse-ear cress</name>
    <dbReference type="NCBI Taxonomy" id="3702"/>
    <lineage>
        <taxon>Eukaryota</taxon>
        <taxon>Viridiplantae</taxon>
        <taxon>Streptophyta</taxon>
        <taxon>Embryophyta</taxon>
        <taxon>Tracheophyta</taxon>
        <taxon>Spermatophyta</taxon>
        <taxon>Magnoliopsida</taxon>
        <taxon>eudicotyledons</taxon>
        <taxon>Gunneridae</taxon>
        <taxon>Pentapetalae</taxon>
        <taxon>rosids</taxon>
        <taxon>malvids</taxon>
        <taxon>Brassicales</taxon>
        <taxon>Brassicaceae</taxon>
        <taxon>Camelineae</taxon>
        <taxon>Arabidopsis</taxon>
    </lineage>
</organism>
<evidence type="ECO:0000313" key="2">
    <source>
        <dbReference type="EMBL" id="VYS57793.1"/>
    </source>
</evidence>
<dbReference type="ExpressionAtlas" id="A0A654F8F0">
    <property type="expression patterns" value="baseline"/>
</dbReference>
<dbReference type="InterPro" id="IPR001810">
    <property type="entry name" value="F-box_dom"/>
</dbReference>